<dbReference type="SMART" id="SM00342">
    <property type="entry name" value="HTH_ARAC"/>
    <property type="match status" value="1"/>
</dbReference>
<dbReference type="PROSITE" id="PS01124">
    <property type="entry name" value="HTH_ARAC_FAMILY_2"/>
    <property type="match status" value="1"/>
</dbReference>
<proteinExistence type="predicted"/>
<gene>
    <name evidence="5" type="ORF">GPA22_08665</name>
</gene>
<evidence type="ECO:0000256" key="1">
    <source>
        <dbReference type="ARBA" id="ARBA00023015"/>
    </source>
</evidence>
<dbReference type="Pfam" id="PF12833">
    <property type="entry name" value="HTH_18"/>
    <property type="match status" value="1"/>
</dbReference>
<feature type="domain" description="HTH araC/xylS-type" evidence="4">
    <location>
        <begin position="262"/>
        <end position="363"/>
    </location>
</feature>
<dbReference type="InterPro" id="IPR035418">
    <property type="entry name" value="AraC-bd_2"/>
</dbReference>
<evidence type="ECO:0000313" key="6">
    <source>
        <dbReference type="Proteomes" id="UP000623795"/>
    </source>
</evidence>
<reference evidence="5 6" key="1">
    <citation type="submission" date="2019-12" db="EMBL/GenBank/DDBJ databases">
        <title>Comparative genomics gives insights into the taxonomy of the Azoarcus-Aromatoleum group and reveals separate origins of nif in the plant-associated Azoarcus and non-plant-associated Aromatoleum sub-groups.</title>
        <authorList>
            <person name="Lafos M."/>
            <person name="Maluk M."/>
            <person name="Batista M."/>
            <person name="Junghare M."/>
            <person name="Carmona M."/>
            <person name="Faoro H."/>
            <person name="Cruz L.M."/>
            <person name="Battistoni F."/>
            <person name="De Souza E."/>
            <person name="Pedrosa F."/>
            <person name="Chen W.-M."/>
            <person name="Poole P.S."/>
            <person name="Dixon R.A."/>
            <person name="James E.K."/>
        </authorList>
    </citation>
    <scope>NUCLEOTIDE SEQUENCE [LARGE SCALE GENOMIC DNA]</scope>
    <source>
        <strain evidence="5 6">Td21</strain>
    </source>
</reference>
<name>A0ABX1PWI6_9RHOO</name>
<evidence type="ECO:0000259" key="4">
    <source>
        <dbReference type="PROSITE" id="PS01124"/>
    </source>
</evidence>
<keyword evidence="6" id="KW-1185">Reference proteome</keyword>
<dbReference type="Proteomes" id="UP000623795">
    <property type="component" value="Unassembled WGS sequence"/>
</dbReference>
<dbReference type="SUPFAM" id="SSF46689">
    <property type="entry name" value="Homeodomain-like"/>
    <property type="match status" value="2"/>
</dbReference>
<dbReference type="InterPro" id="IPR050204">
    <property type="entry name" value="AraC_XylS_family_regulators"/>
</dbReference>
<organism evidence="5 6">
    <name type="scientific">Aromatoleum toluvorans</name>
    <dbReference type="NCBI Taxonomy" id="92002"/>
    <lineage>
        <taxon>Bacteria</taxon>
        <taxon>Pseudomonadati</taxon>
        <taxon>Pseudomonadota</taxon>
        <taxon>Betaproteobacteria</taxon>
        <taxon>Rhodocyclales</taxon>
        <taxon>Rhodocyclaceae</taxon>
        <taxon>Aromatoleum</taxon>
    </lineage>
</organism>
<dbReference type="InterPro" id="IPR018060">
    <property type="entry name" value="HTH_AraC"/>
</dbReference>
<dbReference type="InterPro" id="IPR018062">
    <property type="entry name" value="HTH_AraC-typ_CS"/>
</dbReference>
<keyword evidence="1" id="KW-0805">Transcription regulation</keyword>
<dbReference type="Gene3D" id="1.10.10.60">
    <property type="entry name" value="Homeodomain-like"/>
    <property type="match status" value="1"/>
</dbReference>
<keyword evidence="3" id="KW-0804">Transcription</keyword>
<dbReference type="PANTHER" id="PTHR46796">
    <property type="entry name" value="HTH-TYPE TRANSCRIPTIONAL ACTIVATOR RHAS-RELATED"/>
    <property type="match status" value="1"/>
</dbReference>
<protein>
    <submittedName>
        <fullName evidence="5">Helix-turn-helix domain-containing protein</fullName>
    </submittedName>
</protein>
<dbReference type="PROSITE" id="PS00041">
    <property type="entry name" value="HTH_ARAC_FAMILY_1"/>
    <property type="match status" value="1"/>
</dbReference>
<keyword evidence="2" id="KW-0238">DNA-binding</keyword>
<sequence>MRRRRRPHASALVPMPCTEKKARNPHRRRTMTQALMTSLGGRDALSRFTLFHTQDLDEARNRVAGVFCPHELKFAGCDSRVNTRMQHAPIRGVSVNRLGYGATVAIDAGCLHDFLLVMMPIAGHADVRCGEHKIHSTPEVASVVTPTLPLTETIYDECDQIMVKIDRTLLENVCAQHLGHPLRKPLEFGLGLEMSSQGGVSWQALVSYIVSEFEHRSPMLASSLAVAQIEHLLVTTLLMIQPNNFRDELVSPPQSIAPRHVRRVEEYIDAHADQELTVGDLAAHANVSTSALFAGFREFRNTTPMAYLKSVRMQRVHEELRDPTSAEKTVTCIATHWGFHHLGHFAIAYKARFGESPSRTREKALA</sequence>
<comment type="caution">
    <text evidence="5">The sequence shown here is derived from an EMBL/GenBank/DDBJ whole genome shotgun (WGS) entry which is preliminary data.</text>
</comment>
<accession>A0ABX1PWI6</accession>
<evidence type="ECO:0000313" key="5">
    <source>
        <dbReference type="EMBL" id="NMG43802.1"/>
    </source>
</evidence>
<evidence type="ECO:0000256" key="3">
    <source>
        <dbReference type="ARBA" id="ARBA00023163"/>
    </source>
</evidence>
<dbReference type="EMBL" id="WTVN01000010">
    <property type="protein sequence ID" value="NMG43802.1"/>
    <property type="molecule type" value="Genomic_DNA"/>
</dbReference>
<dbReference type="InterPro" id="IPR009057">
    <property type="entry name" value="Homeodomain-like_sf"/>
</dbReference>
<evidence type="ECO:0000256" key="2">
    <source>
        <dbReference type="ARBA" id="ARBA00023125"/>
    </source>
</evidence>
<dbReference type="Pfam" id="PF14525">
    <property type="entry name" value="AraC_binding_2"/>
    <property type="match status" value="1"/>
</dbReference>